<dbReference type="PROSITE" id="PS50113">
    <property type="entry name" value="PAC"/>
    <property type="match status" value="1"/>
</dbReference>
<dbReference type="SMART" id="SM00091">
    <property type="entry name" value="PAS"/>
    <property type="match status" value="1"/>
</dbReference>
<dbReference type="NCBIfam" id="TIGR00229">
    <property type="entry name" value="sensory_box"/>
    <property type="match status" value="1"/>
</dbReference>
<evidence type="ECO:0000256" key="3">
    <source>
        <dbReference type="ARBA" id="ARBA00022553"/>
    </source>
</evidence>
<dbReference type="InterPro" id="IPR000014">
    <property type="entry name" value="PAS"/>
</dbReference>
<dbReference type="OrthoDB" id="5522855at2"/>
<dbReference type="SUPFAM" id="SSF55785">
    <property type="entry name" value="PYP-like sensor domain (PAS domain)"/>
    <property type="match status" value="1"/>
</dbReference>
<dbReference type="RefSeq" id="WP_082215115.1">
    <property type="nucleotide sequence ID" value="NZ_FUZA01000002.1"/>
</dbReference>
<feature type="domain" description="PAS" evidence="6">
    <location>
        <begin position="31"/>
        <end position="91"/>
    </location>
</feature>
<dbReference type="AlphaFoldDB" id="A0A1T5EQ17"/>
<dbReference type="PANTHER" id="PTHR43304">
    <property type="entry name" value="PHYTOCHROME-LIKE PROTEIN CPH1"/>
    <property type="match status" value="1"/>
</dbReference>
<dbReference type="Pfam" id="PF13185">
    <property type="entry name" value="GAF_2"/>
    <property type="match status" value="1"/>
</dbReference>
<keyword evidence="5" id="KW-0418">Kinase</keyword>
<proteinExistence type="predicted"/>
<dbReference type="Proteomes" id="UP000190897">
    <property type="component" value="Unassembled WGS sequence"/>
</dbReference>
<accession>A0A1T5EQ17</accession>
<dbReference type="InterPro" id="IPR000700">
    <property type="entry name" value="PAS-assoc_C"/>
</dbReference>
<protein>
    <recommendedName>
        <fullName evidence="2">histidine kinase</fullName>
        <ecNumber evidence="2">2.7.13.3</ecNumber>
    </recommendedName>
</protein>
<evidence type="ECO:0000256" key="1">
    <source>
        <dbReference type="ARBA" id="ARBA00000085"/>
    </source>
</evidence>
<dbReference type="PANTHER" id="PTHR43304:SF1">
    <property type="entry name" value="PAC DOMAIN-CONTAINING PROTEIN"/>
    <property type="match status" value="1"/>
</dbReference>
<organism evidence="8 9">
    <name type="scientific">Dyadobacter psychrophilus</name>
    <dbReference type="NCBI Taxonomy" id="651661"/>
    <lineage>
        <taxon>Bacteria</taxon>
        <taxon>Pseudomonadati</taxon>
        <taxon>Bacteroidota</taxon>
        <taxon>Cytophagia</taxon>
        <taxon>Cytophagales</taxon>
        <taxon>Spirosomataceae</taxon>
        <taxon>Dyadobacter</taxon>
    </lineage>
</organism>
<sequence length="396" mass="45011">MDLSLVNGMVDEKTMGETQRIARAEKQLLETRDRFESLLQTVDGIVWEANVATLEFSFVSDQSLRILGYRPEEWINNKDFWQSHIHPDDRDHAIGYCHRQTREGKNHIFDYRMISADGNIVWLKDIVSVIKTDGVPTLLRGVMVDVTETKRFEILEDLEKTVLELNSTKEHSLKNVLSQYLLGIEQLYPHMKCSIVGIVDGKLSNLSSPSLPASYIKALEGLPIGPDGGSCGTAAYFKEKVIVSDIANDTRWANYAHLALPHKLYSCWSHPILDSDGNVAATFAIYYDHIKTPNEDEVKVIDRAVAILKIIFENKKYTEIIISSRSRQRREALKLQEIAYLQSHVVRAPLARLMGIVDLIKNYPHTDIEKNELLDHLLLSAKELDEVIRDISGKTD</sequence>
<dbReference type="InterPro" id="IPR003018">
    <property type="entry name" value="GAF"/>
</dbReference>
<evidence type="ECO:0000259" key="7">
    <source>
        <dbReference type="PROSITE" id="PS50113"/>
    </source>
</evidence>
<dbReference type="Pfam" id="PF08447">
    <property type="entry name" value="PAS_3"/>
    <property type="match status" value="1"/>
</dbReference>
<keyword evidence="9" id="KW-1185">Reference proteome</keyword>
<dbReference type="STRING" id="651661.SAMN05660293_02656"/>
<dbReference type="SUPFAM" id="SSF55781">
    <property type="entry name" value="GAF domain-like"/>
    <property type="match status" value="1"/>
</dbReference>
<keyword evidence="4" id="KW-0808">Transferase</keyword>
<dbReference type="EMBL" id="FUZA01000002">
    <property type="protein sequence ID" value="SKB85780.1"/>
    <property type="molecule type" value="Genomic_DNA"/>
</dbReference>
<evidence type="ECO:0000313" key="9">
    <source>
        <dbReference type="Proteomes" id="UP000190897"/>
    </source>
</evidence>
<dbReference type="GO" id="GO:0004673">
    <property type="term" value="F:protein histidine kinase activity"/>
    <property type="evidence" value="ECO:0007669"/>
    <property type="project" value="UniProtKB-EC"/>
</dbReference>
<keyword evidence="3" id="KW-0597">Phosphoprotein</keyword>
<dbReference type="EC" id="2.7.13.3" evidence="2"/>
<gene>
    <name evidence="8" type="ORF">SAMN05660293_02656</name>
</gene>
<reference evidence="9" key="1">
    <citation type="submission" date="2017-02" db="EMBL/GenBank/DDBJ databases">
        <authorList>
            <person name="Varghese N."/>
            <person name="Submissions S."/>
        </authorList>
    </citation>
    <scope>NUCLEOTIDE SEQUENCE [LARGE SCALE GENOMIC DNA]</scope>
    <source>
        <strain evidence="9">DSM 22270</strain>
    </source>
</reference>
<dbReference type="InterPro" id="IPR035965">
    <property type="entry name" value="PAS-like_dom_sf"/>
</dbReference>
<evidence type="ECO:0000259" key="6">
    <source>
        <dbReference type="PROSITE" id="PS50112"/>
    </source>
</evidence>
<evidence type="ECO:0000256" key="2">
    <source>
        <dbReference type="ARBA" id="ARBA00012438"/>
    </source>
</evidence>
<evidence type="ECO:0000256" key="5">
    <source>
        <dbReference type="ARBA" id="ARBA00022777"/>
    </source>
</evidence>
<dbReference type="CDD" id="cd00130">
    <property type="entry name" value="PAS"/>
    <property type="match status" value="1"/>
</dbReference>
<dbReference type="InterPro" id="IPR052162">
    <property type="entry name" value="Sensor_kinase/Photoreceptor"/>
</dbReference>
<dbReference type="Gene3D" id="3.30.450.40">
    <property type="match status" value="1"/>
</dbReference>
<dbReference type="PROSITE" id="PS50112">
    <property type="entry name" value="PAS"/>
    <property type="match status" value="1"/>
</dbReference>
<comment type="catalytic activity">
    <reaction evidence="1">
        <text>ATP + protein L-histidine = ADP + protein N-phospho-L-histidine.</text>
        <dbReference type="EC" id="2.7.13.3"/>
    </reaction>
</comment>
<dbReference type="Gene3D" id="3.30.450.20">
    <property type="entry name" value="PAS domain"/>
    <property type="match status" value="1"/>
</dbReference>
<feature type="domain" description="PAC" evidence="7">
    <location>
        <begin position="107"/>
        <end position="158"/>
    </location>
</feature>
<dbReference type="InterPro" id="IPR029016">
    <property type="entry name" value="GAF-like_dom_sf"/>
</dbReference>
<dbReference type="InterPro" id="IPR013655">
    <property type="entry name" value="PAS_fold_3"/>
</dbReference>
<name>A0A1T5EQ17_9BACT</name>
<evidence type="ECO:0000313" key="8">
    <source>
        <dbReference type="EMBL" id="SKB85780.1"/>
    </source>
</evidence>
<evidence type="ECO:0000256" key="4">
    <source>
        <dbReference type="ARBA" id="ARBA00022679"/>
    </source>
</evidence>